<dbReference type="OMA" id="CSMETRD"/>
<evidence type="ECO:0000256" key="2">
    <source>
        <dbReference type="ARBA" id="ARBA00022692"/>
    </source>
</evidence>
<dbReference type="EMBL" id="BDQF01000015">
    <property type="protein sequence ID" value="GAW83755.1"/>
    <property type="molecule type" value="Genomic_DNA"/>
</dbReference>
<evidence type="ECO:0000256" key="5">
    <source>
        <dbReference type="SAM" id="Phobius"/>
    </source>
</evidence>
<name>A0A1Y1JQI0_PLAGO</name>
<sequence length="149" mass="16770">MELIFKSLPNFSLRFLSMASGALMITGGILNVFNLFQIVINLYIILSGILLILCDVKTFNFYRHIEFLFTVVGRSLFMLIIGSILINKGVLSLLIGIVIIVIAFFYVTLGYFNGIPLPLLDKNNNMTSFPDQKNNIRSTCSMDTRDGFN</sequence>
<keyword evidence="3 5" id="KW-1133">Transmembrane helix</keyword>
<reference evidence="7" key="1">
    <citation type="submission" date="2017-04" db="EMBL/GenBank/DDBJ databases">
        <title>Plasmodium gonderi genome.</title>
        <authorList>
            <person name="Arisue N."/>
            <person name="Honma H."/>
            <person name="Kawai S."/>
            <person name="Tougan T."/>
            <person name="Tanabe K."/>
            <person name="Horii T."/>
        </authorList>
    </citation>
    <scope>NUCLEOTIDE SEQUENCE [LARGE SCALE GENOMIC DNA]</scope>
    <source>
        <strain evidence="7">ATCC 30045</strain>
    </source>
</reference>
<dbReference type="PANTHER" id="PTHR28128">
    <property type="entry name" value="GOLGI APPARATUS MEMBRANE PROTEIN TVP15"/>
    <property type="match status" value="1"/>
</dbReference>
<dbReference type="GO" id="GO:0016020">
    <property type="term" value="C:membrane"/>
    <property type="evidence" value="ECO:0007669"/>
    <property type="project" value="UniProtKB-SubCell"/>
</dbReference>
<organism evidence="6 7">
    <name type="scientific">Plasmodium gonderi</name>
    <dbReference type="NCBI Taxonomy" id="77519"/>
    <lineage>
        <taxon>Eukaryota</taxon>
        <taxon>Sar</taxon>
        <taxon>Alveolata</taxon>
        <taxon>Apicomplexa</taxon>
        <taxon>Aconoidasida</taxon>
        <taxon>Haemosporida</taxon>
        <taxon>Plasmodiidae</taxon>
        <taxon>Plasmodium</taxon>
        <taxon>Plasmodium (Plasmodium)</taxon>
    </lineage>
</organism>
<accession>A0A1Y1JQI0</accession>
<feature type="transmembrane region" description="Helical" evidence="5">
    <location>
        <begin position="65"/>
        <end position="86"/>
    </location>
</feature>
<dbReference type="Pfam" id="PF08507">
    <property type="entry name" value="COPI_assoc"/>
    <property type="match status" value="1"/>
</dbReference>
<feature type="transmembrane region" description="Helical" evidence="5">
    <location>
        <begin position="35"/>
        <end position="53"/>
    </location>
</feature>
<dbReference type="PANTHER" id="PTHR28128:SF3">
    <property type="entry name" value="CHROMOSOME UNDETERMINED SCAFFOLD_46, WHOLE GENOME SHOTGUN SEQUENCE"/>
    <property type="match status" value="1"/>
</dbReference>
<comment type="caution">
    <text evidence="6">The sequence shown here is derived from an EMBL/GenBank/DDBJ whole genome shotgun (WGS) entry which is preliminary data.</text>
</comment>
<protein>
    <submittedName>
        <fullName evidence="6">COPI associated protein</fullName>
    </submittedName>
</protein>
<evidence type="ECO:0000313" key="7">
    <source>
        <dbReference type="Proteomes" id="UP000195521"/>
    </source>
</evidence>
<comment type="subcellular location">
    <subcellularLocation>
        <location evidence="1">Membrane</location>
        <topology evidence="1">Multi-pass membrane protein</topology>
    </subcellularLocation>
</comment>
<dbReference type="OrthoDB" id="423534at2759"/>
<evidence type="ECO:0000256" key="3">
    <source>
        <dbReference type="ARBA" id="ARBA00022989"/>
    </source>
</evidence>
<keyword evidence="2 5" id="KW-0812">Transmembrane</keyword>
<feature type="transmembrane region" description="Helical" evidence="5">
    <location>
        <begin position="12"/>
        <end position="29"/>
    </location>
</feature>
<dbReference type="InterPro" id="IPR013714">
    <property type="entry name" value="Golgi_TVP15"/>
</dbReference>
<keyword evidence="4 5" id="KW-0472">Membrane</keyword>
<keyword evidence="7" id="KW-1185">Reference proteome</keyword>
<evidence type="ECO:0000256" key="1">
    <source>
        <dbReference type="ARBA" id="ARBA00004141"/>
    </source>
</evidence>
<evidence type="ECO:0000313" key="6">
    <source>
        <dbReference type="EMBL" id="GAW83755.1"/>
    </source>
</evidence>
<dbReference type="Proteomes" id="UP000195521">
    <property type="component" value="Unassembled WGS sequence"/>
</dbReference>
<feature type="transmembrane region" description="Helical" evidence="5">
    <location>
        <begin position="92"/>
        <end position="112"/>
    </location>
</feature>
<proteinExistence type="predicted"/>
<dbReference type="RefSeq" id="XP_028546344.1">
    <property type="nucleotide sequence ID" value="XM_028690543.1"/>
</dbReference>
<evidence type="ECO:0000256" key="4">
    <source>
        <dbReference type="ARBA" id="ARBA00023136"/>
    </source>
</evidence>
<dbReference type="AlphaFoldDB" id="A0A1Y1JQI0"/>
<dbReference type="GeneID" id="39750501"/>
<gene>
    <name evidence="6" type="ORF">PGO_145530</name>
</gene>